<accession>D2KC84</accession>
<dbReference type="Gene3D" id="1.10.630.10">
    <property type="entry name" value="Cytochrome P450"/>
    <property type="match status" value="1"/>
</dbReference>
<evidence type="ECO:0000256" key="14">
    <source>
        <dbReference type="SAM" id="Phobius"/>
    </source>
</evidence>
<evidence type="ECO:0000256" key="4">
    <source>
        <dbReference type="ARBA" id="ARBA00022692"/>
    </source>
</evidence>
<evidence type="ECO:0000256" key="10">
    <source>
        <dbReference type="ARBA" id="ARBA00023033"/>
    </source>
</evidence>
<reference evidence="15" key="1">
    <citation type="journal article" date="2017" name="Sci. Rep.">
        <title>Elucidation of terpenoid metabolism in Scoparia dulcis by RNA-seq analysis.</title>
        <authorList>
            <person name="Yamamura Y."/>
            <person name="Kurosaki F."/>
            <person name="Lee J.B."/>
        </authorList>
    </citation>
    <scope>NUCLEOTIDE SEQUENCE</scope>
</reference>
<dbReference type="Pfam" id="PF00067">
    <property type="entry name" value="p450"/>
    <property type="match status" value="1"/>
</dbReference>
<dbReference type="InterPro" id="IPR017972">
    <property type="entry name" value="Cyt_P450_CS"/>
</dbReference>
<evidence type="ECO:0000256" key="5">
    <source>
        <dbReference type="ARBA" id="ARBA00022723"/>
    </source>
</evidence>
<sequence length="504" mass="57268">MENRLVVAALLLVPTVIFVLINALKNSKKYKNLPPCPPSLPVIGHLHHLGTELPHRALQKMAKKYGPLMHLRLGNVLAIVVSSREGAKELLKNKDPLCADRPESIGSQIMWYDYRDIIFSPYNDYWRQMRKICMIELLSTKNVRSFSSIRQDEALQMVESIRASSGKPVNFTETILAFTCAITCRTAFGKVMKPEDRHTLSELLKKAAAMAAGYELADLFPALSLFSVNKYKLMKMRRQMDSILDAIVKEHEFKQRGEFGGEDIVDVLLRLKQTGDLQFPIERDNIKAVIFDVFSAGSETSSTTVDWAMAELMQNPRVMAKVQAELRDAFKGKKTIDESDIQSLTYLKLVIKETLRLHPPFPMLLRGTREESQLNGYTIPYKAKIIVNNWAMGRDPAYWHEPESFQPERFESISTDFLGNNFEFLPFGAGKRICPGLHFGLANVELPLAQLLYHFNWNFPQGMTAKDIDLTETEGLSLSRKNGLFLIPTTYIKSFGLKDDKNLL</sequence>
<dbReference type="InterPro" id="IPR036396">
    <property type="entry name" value="Cyt_P450_sf"/>
</dbReference>
<evidence type="ECO:0000256" key="2">
    <source>
        <dbReference type="ARBA" id="ARBA00010617"/>
    </source>
</evidence>
<gene>
    <name evidence="15" type="primary">CYP6</name>
</gene>
<keyword evidence="4 14" id="KW-0812">Transmembrane</keyword>
<protein>
    <submittedName>
        <fullName evidence="15">Cytochrome P450 CYP71D177</fullName>
    </submittedName>
</protein>
<feature type="binding site" description="axial binding residue" evidence="12">
    <location>
        <position position="434"/>
    </location>
    <ligand>
        <name>heme</name>
        <dbReference type="ChEBI" id="CHEBI:30413"/>
    </ligand>
    <ligandPart>
        <name>Fe</name>
        <dbReference type="ChEBI" id="CHEBI:18248"/>
    </ligandPart>
</feature>
<evidence type="ECO:0000256" key="7">
    <source>
        <dbReference type="ARBA" id="ARBA00022989"/>
    </source>
</evidence>
<dbReference type="InterPro" id="IPR002401">
    <property type="entry name" value="Cyt_P450_E_grp-I"/>
</dbReference>
<evidence type="ECO:0000256" key="12">
    <source>
        <dbReference type="PIRSR" id="PIRSR602401-1"/>
    </source>
</evidence>
<dbReference type="PANTHER" id="PTHR47953:SF16">
    <property type="entry name" value="CYTOCHROME P450 71D8"/>
    <property type="match status" value="1"/>
</dbReference>
<name>D2KC84_SCODU</name>
<dbReference type="InterPro" id="IPR001128">
    <property type="entry name" value="Cyt_P450"/>
</dbReference>
<keyword evidence="3 12" id="KW-0349">Heme</keyword>
<evidence type="ECO:0000256" key="8">
    <source>
        <dbReference type="ARBA" id="ARBA00023002"/>
    </source>
</evidence>
<dbReference type="GO" id="GO:0004497">
    <property type="term" value="F:monooxygenase activity"/>
    <property type="evidence" value="ECO:0007669"/>
    <property type="project" value="UniProtKB-KW"/>
</dbReference>
<comment type="subcellular location">
    <subcellularLocation>
        <location evidence="1">Membrane</location>
        <topology evidence="1">Single-pass type II membrane protein</topology>
    </subcellularLocation>
</comment>
<keyword evidence="9 12" id="KW-0408">Iron</keyword>
<dbReference type="FunFam" id="1.10.630.10:FF:000043">
    <property type="entry name" value="Cytochrome P450 99A2"/>
    <property type="match status" value="1"/>
</dbReference>
<evidence type="ECO:0000256" key="3">
    <source>
        <dbReference type="ARBA" id="ARBA00022617"/>
    </source>
</evidence>
<dbReference type="GO" id="GO:0016705">
    <property type="term" value="F:oxidoreductase activity, acting on paired donors, with incorporation or reduction of molecular oxygen"/>
    <property type="evidence" value="ECO:0007669"/>
    <property type="project" value="InterPro"/>
</dbReference>
<evidence type="ECO:0000256" key="13">
    <source>
        <dbReference type="RuleBase" id="RU000461"/>
    </source>
</evidence>
<evidence type="ECO:0000256" key="11">
    <source>
        <dbReference type="ARBA" id="ARBA00023136"/>
    </source>
</evidence>
<feature type="transmembrane region" description="Helical" evidence="14">
    <location>
        <begin position="6"/>
        <end position="24"/>
    </location>
</feature>
<dbReference type="InterPro" id="IPR052306">
    <property type="entry name" value="CYP450_71D"/>
</dbReference>
<dbReference type="PANTHER" id="PTHR47953">
    <property type="entry name" value="OS08G0105600 PROTEIN"/>
    <property type="match status" value="1"/>
</dbReference>
<keyword evidence="11 14" id="KW-0472">Membrane</keyword>
<keyword evidence="7 14" id="KW-1133">Transmembrane helix</keyword>
<keyword evidence="6" id="KW-0735">Signal-anchor</keyword>
<evidence type="ECO:0000313" key="15">
    <source>
        <dbReference type="EMBL" id="ADA70806.1"/>
    </source>
</evidence>
<keyword evidence="10 13" id="KW-0503">Monooxygenase</keyword>
<organism evidence="15">
    <name type="scientific">Scoparia dulcis</name>
    <name type="common">Sweet broom</name>
    <name type="synonym">Capraria dulcis</name>
    <dbReference type="NCBI Taxonomy" id="107240"/>
    <lineage>
        <taxon>Eukaryota</taxon>
        <taxon>Viridiplantae</taxon>
        <taxon>Streptophyta</taxon>
        <taxon>Embryophyta</taxon>
        <taxon>Tracheophyta</taxon>
        <taxon>Spermatophyta</taxon>
        <taxon>Magnoliopsida</taxon>
        <taxon>eudicotyledons</taxon>
        <taxon>Gunneridae</taxon>
        <taxon>Pentapetalae</taxon>
        <taxon>asterids</taxon>
        <taxon>lamiids</taxon>
        <taxon>Lamiales</taxon>
        <taxon>Plantaginaceae</taxon>
        <taxon>Gratioleae</taxon>
        <taxon>Scoparia</taxon>
    </lineage>
</organism>
<evidence type="ECO:0000256" key="1">
    <source>
        <dbReference type="ARBA" id="ARBA00004606"/>
    </source>
</evidence>
<comment type="cofactor">
    <cofactor evidence="12">
        <name>heme</name>
        <dbReference type="ChEBI" id="CHEBI:30413"/>
    </cofactor>
</comment>
<dbReference type="EMBL" id="GU205276">
    <property type="protein sequence ID" value="ADA70806.1"/>
    <property type="molecule type" value="mRNA"/>
</dbReference>
<dbReference type="PRINTS" id="PR00385">
    <property type="entry name" value="P450"/>
</dbReference>
<comment type="similarity">
    <text evidence="2 13">Belongs to the cytochrome P450 family.</text>
</comment>
<dbReference type="GO" id="GO:0016020">
    <property type="term" value="C:membrane"/>
    <property type="evidence" value="ECO:0007669"/>
    <property type="project" value="UniProtKB-SubCell"/>
</dbReference>
<dbReference type="GO" id="GO:0020037">
    <property type="term" value="F:heme binding"/>
    <property type="evidence" value="ECO:0007669"/>
    <property type="project" value="InterPro"/>
</dbReference>
<proteinExistence type="evidence at transcript level"/>
<keyword evidence="5 12" id="KW-0479">Metal-binding</keyword>
<evidence type="ECO:0000256" key="6">
    <source>
        <dbReference type="ARBA" id="ARBA00022968"/>
    </source>
</evidence>
<evidence type="ECO:0000256" key="9">
    <source>
        <dbReference type="ARBA" id="ARBA00023004"/>
    </source>
</evidence>
<dbReference type="SUPFAM" id="SSF48264">
    <property type="entry name" value="Cytochrome P450"/>
    <property type="match status" value="1"/>
</dbReference>
<dbReference type="AlphaFoldDB" id="D2KC84"/>
<dbReference type="PRINTS" id="PR00463">
    <property type="entry name" value="EP450I"/>
</dbReference>
<dbReference type="PROSITE" id="PS00086">
    <property type="entry name" value="CYTOCHROME_P450"/>
    <property type="match status" value="1"/>
</dbReference>
<dbReference type="CDD" id="cd11072">
    <property type="entry name" value="CYP71-like"/>
    <property type="match status" value="1"/>
</dbReference>
<keyword evidence="8 13" id="KW-0560">Oxidoreductase</keyword>
<dbReference type="GO" id="GO:0005506">
    <property type="term" value="F:iron ion binding"/>
    <property type="evidence" value="ECO:0007669"/>
    <property type="project" value="InterPro"/>
</dbReference>